<organism evidence="1 2">
    <name type="scientific">Paralvinella palmiformis</name>
    <dbReference type="NCBI Taxonomy" id="53620"/>
    <lineage>
        <taxon>Eukaryota</taxon>
        <taxon>Metazoa</taxon>
        <taxon>Spiralia</taxon>
        <taxon>Lophotrochozoa</taxon>
        <taxon>Annelida</taxon>
        <taxon>Polychaeta</taxon>
        <taxon>Sedentaria</taxon>
        <taxon>Canalipalpata</taxon>
        <taxon>Terebellida</taxon>
        <taxon>Terebelliformia</taxon>
        <taxon>Alvinellidae</taxon>
        <taxon>Paralvinella</taxon>
    </lineage>
</organism>
<protein>
    <submittedName>
        <fullName evidence="1">Uncharacterized protein</fullName>
    </submittedName>
</protein>
<dbReference type="Proteomes" id="UP001208570">
    <property type="component" value="Unassembled WGS sequence"/>
</dbReference>
<accession>A0AAD9KDS2</accession>
<comment type="caution">
    <text evidence="1">The sequence shown here is derived from an EMBL/GenBank/DDBJ whole genome shotgun (WGS) entry which is preliminary data.</text>
</comment>
<evidence type="ECO:0000313" key="2">
    <source>
        <dbReference type="Proteomes" id="UP001208570"/>
    </source>
</evidence>
<dbReference type="EMBL" id="JAODUP010000012">
    <property type="protein sequence ID" value="KAK2169205.1"/>
    <property type="molecule type" value="Genomic_DNA"/>
</dbReference>
<dbReference type="AlphaFoldDB" id="A0AAD9KDS2"/>
<keyword evidence="2" id="KW-1185">Reference proteome</keyword>
<proteinExistence type="predicted"/>
<reference evidence="1" key="1">
    <citation type="journal article" date="2023" name="Mol. Biol. Evol.">
        <title>Third-Generation Sequencing Reveals the Adaptive Role of the Epigenome in Three Deep-Sea Polychaetes.</title>
        <authorList>
            <person name="Perez M."/>
            <person name="Aroh O."/>
            <person name="Sun Y."/>
            <person name="Lan Y."/>
            <person name="Juniper S.K."/>
            <person name="Young C.R."/>
            <person name="Angers B."/>
            <person name="Qian P.Y."/>
        </authorList>
    </citation>
    <scope>NUCLEOTIDE SEQUENCE</scope>
    <source>
        <strain evidence="1">P08H-3</strain>
    </source>
</reference>
<name>A0AAD9KDS2_9ANNE</name>
<evidence type="ECO:0000313" key="1">
    <source>
        <dbReference type="EMBL" id="KAK2169205.1"/>
    </source>
</evidence>
<gene>
    <name evidence="1" type="ORF">LSH36_12g36175</name>
</gene>
<sequence>MQAIKRDQGPLFQFPNYISVCNRHSTPNDFKKGVVGPKGGRLLEHNSVPNVFSWTVPKNIRVNGKDKM</sequence>